<evidence type="ECO:0000256" key="10">
    <source>
        <dbReference type="ARBA" id="ARBA00023211"/>
    </source>
</evidence>
<dbReference type="HAMAP" id="MF_00138">
    <property type="entry name" value="GARS"/>
    <property type="match status" value="1"/>
</dbReference>
<dbReference type="SUPFAM" id="SSF52440">
    <property type="entry name" value="PreATP-grasp domain"/>
    <property type="match status" value="1"/>
</dbReference>
<dbReference type="SUPFAM" id="SSF51246">
    <property type="entry name" value="Rudiment single hybrid motif"/>
    <property type="match status" value="1"/>
</dbReference>
<dbReference type="GO" id="GO:0004637">
    <property type="term" value="F:phosphoribosylamine-glycine ligase activity"/>
    <property type="evidence" value="ECO:0007669"/>
    <property type="project" value="UniProtKB-UniRule"/>
</dbReference>
<dbReference type="FunFam" id="3.90.600.10:FF:000001">
    <property type="entry name" value="Trifunctional purine biosynthetic protein adenosine-3"/>
    <property type="match status" value="1"/>
</dbReference>
<dbReference type="Gene3D" id="3.30.1490.20">
    <property type="entry name" value="ATP-grasp fold, A domain"/>
    <property type="match status" value="1"/>
</dbReference>
<dbReference type="Pfam" id="PF02844">
    <property type="entry name" value="GARS_N"/>
    <property type="match status" value="1"/>
</dbReference>
<keyword evidence="7 15" id="KW-0547">Nucleotide-binding</keyword>
<comment type="similarity">
    <text evidence="11 14">Belongs to the GARS family.</text>
</comment>
<dbReference type="InterPro" id="IPR013815">
    <property type="entry name" value="ATP_grasp_subdomain_1"/>
</dbReference>
<evidence type="ECO:0000256" key="12">
    <source>
        <dbReference type="ARBA" id="ARBA00042242"/>
    </source>
</evidence>
<dbReference type="PROSITE" id="PS00184">
    <property type="entry name" value="GARS"/>
    <property type="match status" value="1"/>
</dbReference>
<evidence type="ECO:0000256" key="14">
    <source>
        <dbReference type="HAMAP-Rule" id="MF_00138"/>
    </source>
</evidence>
<evidence type="ECO:0000256" key="7">
    <source>
        <dbReference type="ARBA" id="ARBA00022741"/>
    </source>
</evidence>
<dbReference type="FunFam" id="3.30.470.20:FF:000018">
    <property type="entry name" value="Trifunctional purine biosynthetic protein adenosine-3"/>
    <property type="match status" value="1"/>
</dbReference>
<dbReference type="EC" id="6.3.4.13" evidence="4 14"/>
<dbReference type="InterPro" id="IPR000115">
    <property type="entry name" value="PRibGlycinamide_synth"/>
</dbReference>
<keyword evidence="18" id="KW-1185">Reference proteome</keyword>
<dbReference type="FunFam" id="3.40.50.20:FF:000006">
    <property type="entry name" value="Phosphoribosylamine--glycine ligase, chloroplastic"/>
    <property type="match status" value="1"/>
</dbReference>
<dbReference type="Proteomes" id="UP000198534">
    <property type="component" value="Unassembled WGS sequence"/>
</dbReference>
<dbReference type="InterPro" id="IPR011054">
    <property type="entry name" value="Rudment_hybrid_motif"/>
</dbReference>
<name>A0A1H2YWQ3_9BACL</name>
<dbReference type="SMART" id="SM01210">
    <property type="entry name" value="GARS_C"/>
    <property type="match status" value="1"/>
</dbReference>
<dbReference type="InterPro" id="IPR020561">
    <property type="entry name" value="PRibGlycinamid_synth_ATP-grasp"/>
</dbReference>
<dbReference type="SMART" id="SM01209">
    <property type="entry name" value="GARS_A"/>
    <property type="match status" value="1"/>
</dbReference>
<dbReference type="PANTHER" id="PTHR43472">
    <property type="entry name" value="PHOSPHORIBOSYLAMINE--GLYCINE LIGASE"/>
    <property type="match status" value="1"/>
</dbReference>
<dbReference type="FunFam" id="3.30.1490.20:FF:000006">
    <property type="entry name" value="phosphoribosylamine--glycine ligase, chloroplastic-like"/>
    <property type="match status" value="1"/>
</dbReference>
<dbReference type="EMBL" id="FNNQ01000010">
    <property type="protein sequence ID" value="SDX09465.1"/>
    <property type="molecule type" value="Genomic_DNA"/>
</dbReference>
<keyword evidence="8 14" id="KW-0658">Purine biosynthesis</keyword>
<feature type="domain" description="ATP-grasp" evidence="16">
    <location>
        <begin position="108"/>
        <end position="314"/>
    </location>
</feature>
<reference evidence="17 18" key="1">
    <citation type="submission" date="2016-10" db="EMBL/GenBank/DDBJ databases">
        <authorList>
            <person name="de Groot N.N."/>
        </authorList>
    </citation>
    <scope>NUCLEOTIDE SEQUENCE [LARGE SCALE GENOMIC DNA]</scope>
    <source>
        <strain evidence="17 18">DSM 45610</strain>
    </source>
</reference>
<comment type="cofactor">
    <cofactor evidence="2">
        <name>Mg(2+)</name>
        <dbReference type="ChEBI" id="CHEBI:18420"/>
    </cofactor>
</comment>
<evidence type="ECO:0000256" key="6">
    <source>
        <dbReference type="ARBA" id="ARBA00022723"/>
    </source>
</evidence>
<dbReference type="InterPro" id="IPR020560">
    <property type="entry name" value="PRibGlycinamide_synth_C-dom"/>
</dbReference>
<dbReference type="RefSeq" id="WP_091740387.1">
    <property type="nucleotide sequence ID" value="NZ_FNNQ01000010.1"/>
</dbReference>
<dbReference type="GO" id="GO:0006189">
    <property type="term" value="P:'de novo' IMP biosynthetic process"/>
    <property type="evidence" value="ECO:0007669"/>
    <property type="project" value="UniProtKB-UniRule"/>
</dbReference>
<evidence type="ECO:0000256" key="13">
    <source>
        <dbReference type="ARBA" id="ARBA00042864"/>
    </source>
</evidence>
<evidence type="ECO:0000256" key="1">
    <source>
        <dbReference type="ARBA" id="ARBA00001936"/>
    </source>
</evidence>
<protein>
    <recommendedName>
        <fullName evidence="4 14">Phosphoribosylamine--glycine ligase</fullName>
        <ecNumber evidence="4 14">6.3.4.13</ecNumber>
    </recommendedName>
    <alternativeName>
        <fullName evidence="14">GARS</fullName>
    </alternativeName>
    <alternativeName>
        <fullName evidence="12 14">Glycinamide ribonucleotide synthetase</fullName>
    </alternativeName>
    <alternativeName>
        <fullName evidence="13 14">Phosphoribosylglycinamide synthetase</fullName>
    </alternativeName>
</protein>
<comment type="catalytic activity">
    <reaction evidence="14">
        <text>5-phospho-beta-D-ribosylamine + glycine + ATP = N(1)-(5-phospho-beta-D-ribosyl)glycinamide + ADP + phosphate + H(+)</text>
        <dbReference type="Rhea" id="RHEA:17453"/>
        <dbReference type="ChEBI" id="CHEBI:15378"/>
        <dbReference type="ChEBI" id="CHEBI:30616"/>
        <dbReference type="ChEBI" id="CHEBI:43474"/>
        <dbReference type="ChEBI" id="CHEBI:57305"/>
        <dbReference type="ChEBI" id="CHEBI:58681"/>
        <dbReference type="ChEBI" id="CHEBI:143788"/>
        <dbReference type="ChEBI" id="CHEBI:456216"/>
        <dbReference type="EC" id="6.3.4.13"/>
    </reaction>
</comment>
<dbReference type="GO" id="GO:0009113">
    <property type="term" value="P:purine nucleobase biosynthetic process"/>
    <property type="evidence" value="ECO:0007669"/>
    <property type="project" value="InterPro"/>
</dbReference>
<keyword evidence="10" id="KW-0464">Manganese</keyword>
<evidence type="ECO:0000256" key="11">
    <source>
        <dbReference type="ARBA" id="ARBA00038345"/>
    </source>
</evidence>
<dbReference type="NCBIfam" id="TIGR00877">
    <property type="entry name" value="purD"/>
    <property type="match status" value="1"/>
</dbReference>
<dbReference type="PANTHER" id="PTHR43472:SF1">
    <property type="entry name" value="PHOSPHORIBOSYLAMINE--GLYCINE LIGASE, CHLOROPLASTIC"/>
    <property type="match status" value="1"/>
</dbReference>
<evidence type="ECO:0000256" key="2">
    <source>
        <dbReference type="ARBA" id="ARBA00001946"/>
    </source>
</evidence>
<dbReference type="Pfam" id="PF01071">
    <property type="entry name" value="GARS_A"/>
    <property type="match status" value="1"/>
</dbReference>
<comment type="cofactor">
    <cofactor evidence="1">
        <name>Mn(2+)</name>
        <dbReference type="ChEBI" id="CHEBI:29035"/>
    </cofactor>
</comment>
<keyword evidence="9 15" id="KW-0067">ATP-binding</keyword>
<dbReference type="GO" id="GO:0005524">
    <property type="term" value="F:ATP binding"/>
    <property type="evidence" value="ECO:0007669"/>
    <property type="project" value="UniProtKB-UniRule"/>
</dbReference>
<accession>A0A1H2YWQ3</accession>
<proteinExistence type="inferred from homology"/>
<evidence type="ECO:0000259" key="16">
    <source>
        <dbReference type="PROSITE" id="PS50975"/>
    </source>
</evidence>
<evidence type="ECO:0000256" key="3">
    <source>
        <dbReference type="ARBA" id="ARBA00005174"/>
    </source>
</evidence>
<dbReference type="PROSITE" id="PS50975">
    <property type="entry name" value="ATP_GRASP"/>
    <property type="match status" value="1"/>
</dbReference>
<keyword evidence="6" id="KW-0479">Metal-binding</keyword>
<comment type="pathway">
    <text evidence="3 14">Purine metabolism; IMP biosynthesis via de novo pathway; N(1)-(5-phospho-D-ribosyl)glycinamide from 5-phospho-alpha-D-ribose 1-diphosphate: step 2/2.</text>
</comment>
<evidence type="ECO:0000256" key="15">
    <source>
        <dbReference type="PROSITE-ProRule" id="PRU00409"/>
    </source>
</evidence>
<dbReference type="Gene3D" id="3.30.470.20">
    <property type="entry name" value="ATP-grasp fold, B domain"/>
    <property type="match status" value="1"/>
</dbReference>
<evidence type="ECO:0000256" key="4">
    <source>
        <dbReference type="ARBA" id="ARBA00013255"/>
    </source>
</evidence>
<dbReference type="InterPro" id="IPR020562">
    <property type="entry name" value="PRibGlycinamide_synth_N"/>
</dbReference>
<dbReference type="Pfam" id="PF02843">
    <property type="entry name" value="GARS_C"/>
    <property type="match status" value="1"/>
</dbReference>
<dbReference type="AlphaFoldDB" id="A0A1H2YWQ3"/>
<dbReference type="UniPathway" id="UPA00074">
    <property type="reaction ID" value="UER00125"/>
</dbReference>
<evidence type="ECO:0000313" key="17">
    <source>
        <dbReference type="EMBL" id="SDX09465.1"/>
    </source>
</evidence>
<dbReference type="InterPro" id="IPR016185">
    <property type="entry name" value="PreATP-grasp_dom_sf"/>
</dbReference>
<keyword evidence="5 14" id="KW-0436">Ligase</keyword>
<dbReference type="Gene3D" id="3.90.600.10">
    <property type="entry name" value="Phosphoribosylglycinamide synthetase, C-terminal domain"/>
    <property type="match status" value="1"/>
</dbReference>
<evidence type="ECO:0000256" key="8">
    <source>
        <dbReference type="ARBA" id="ARBA00022755"/>
    </source>
</evidence>
<evidence type="ECO:0000313" key="18">
    <source>
        <dbReference type="Proteomes" id="UP000198534"/>
    </source>
</evidence>
<dbReference type="SUPFAM" id="SSF56059">
    <property type="entry name" value="Glutathione synthetase ATP-binding domain-like"/>
    <property type="match status" value="1"/>
</dbReference>
<dbReference type="InterPro" id="IPR020559">
    <property type="entry name" value="PRibGlycinamide_synth_CS"/>
</dbReference>
<dbReference type="OrthoDB" id="9807240at2"/>
<dbReference type="InterPro" id="IPR011761">
    <property type="entry name" value="ATP-grasp"/>
</dbReference>
<dbReference type="InterPro" id="IPR037123">
    <property type="entry name" value="PRibGlycinamide_synth_C_sf"/>
</dbReference>
<dbReference type="Gene3D" id="3.40.50.20">
    <property type="match status" value="1"/>
</dbReference>
<evidence type="ECO:0000256" key="9">
    <source>
        <dbReference type="ARBA" id="ARBA00022840"/>
    </source>
</evidence>
<dbReference type="STRING" id="1048340.SAMN05444487_11032"/>
<evidence type="ECO:0000256" key="5">
    <source>
        <dbReference type="ARBA" id="ARBA00022598"/>
    </source>
</evidence>
<gene>
    <name evidence="14" type="primary">purD</name>
    <name evidence="17" type="ORF">SAMN05444487_11032</name>
</gene>
<dbReference type="GO" id="GO:0046872">
    <property type="term" value="F:metal ion binding"/>
    <property type="evidence" value="ECO:0007669"/>
    <property type="project" value="UniProtKB-KW"/>
</dbReference>
<sequence length="422" mass="45231">MRVLVIGSGGREHALVWKLKQSPQVTELYCAPGNSGIGQIAECIPQLSATDVEGLQAFAEEKSIDLTVVGPEDSLLAGVVDAFTSRGLAIFGPNQAAAQVEGSKKFAKELMEKYEIPTGAYRAFTQAEEALKYVREQGAPIVIKADGLAAGKGVTVAHSINEAEKAIHEIMDQRAFGEAGAQIVVEEYLTGQEISLMAFVDGETVRPMVIAQDHKPVFAGDQGPNTGGMGAYSPVPQISDHVVTEAIEKILIPMARGIATEGIYYIGVLYAGLMVTEEGPKVIEFNARFGDPETQVVLPRLENDLLDVLIATIHGELHSTKLSWKDESAVCVVQASSGYPGPYRKGDVITGLEQEAKDSIIFHSGTALKDDEWKTAGGRVLGITALGADLAHARDAAYQRAMNIRFEGVHYRRDIGAKAAEQ</sequence>
<organism evidence="17 18">
    <name type="scientific">Marininema mesophilum</name>
    <dbReference type="NCBI Taxonomy" id="1048340"/>
    <lineage>
        <taxon>Bacteria</taxon>
        <taxon>Bacillati</taxon>
        <taxon>Bacillota</taxon>
        <taxon>Bacilli</taxon>
        <taxon>Bacillales</taxon>
        <taxon>Thermoactinomycetaceae</taxon>
        <taxon>Marininema</taxon>
    </lineage>
</organism>